<dbReference type="SUPFAM" id="SSF48013">
    <property type="entry name" value="NusB-like"/>
    <property type="match status" value="1"/>
</dbReference>
<dbReference type="InterPro" id="IPR011605">
    <property type="entry name" value="NusB_fam"/>
</dbReference>
<evidence type="ECO:0000256" key="1">
    <source>
        <dbReference type="ARBA" id="ARBA00005952"/>
    </source>
</evidence>
<keyword evidence="8" id="KW-1185">Reference proteome</keyword>
<evidence type="ECO:0000256" key="5">
    <source>
        <dbReference type="ARBA" id="ARBA00023163"/>
    </source>
</evidence>
<dbReference type="EMBL" id="WAAU01000008">
    <property type="protein sequence ID" value="KAB1160019.1"/>
    <property type="molecule type" value="Genomic_DNA"/>
</dbReference>
<evidence type="ECO:0000259" key="6">
    <source>
        <dbReference type="Pfam" id="PF01029"/>
    </source>
</evidence>
<dbReference type="OrthoDB" id="9787568at2"/>
<evidence type="ECO:0000256" key="2">
    <source>
        <dbReference type="ARBA" id="ARBA00022814"/>
    </source>
</evidence>
<proteinExistence type="inferred from homology"/>
<evidence type="ECO:0000256" key="3">
    <source>
        <dbReference type="ARBA" id="ARBA00022884"/>
    </source>
</evidence>
<feature type="domain" description="NusB/RsmB/TIM44" evidence="6">
    <location>
        <begin position="204"/>
        <end position="296"/>
    </location>
</feature>
<dbReference type="GO" id="GO:0005829">
    <property type="term" value="C:cytosol"/>
    <property type="evidence" value="ECO:0007669"/>
    <property type="project" value="TreeGrafter"/>
</dbReference>
<dbReference type="InterPro" id="IPR035926">
    <property type="entry name" value="NusB-like_sf"/>
</dbReference>
<dbReference type="GO" id="GO:0006353">
    <property type="term" value="P:DNA-templated transcription termination"/>
    <property type="evidence" value="ECO:0007669"/>
    <property type="project" value="InterPro"/>
</dbReference>
<dbReference type="AlphaFoldDB" id="A0A7J5AQV9"/>
<keyword evidence="4" id="KW-0805">Transcription regulation</keyword>
<dbReference type="NCBIfam" id="TIGR01951">
    <property type="entry name" value="nusB"/>
    <property type="match status" value="1"/>
</dbReference>
<dbReference type="GO" id="GO:0003723">
    <property type="term" value="F:RNA binding"/>
    <property type="evidence" value="ECO:0007669"/>
    <property type="project" value="UniProtKB-KW"/>
</dbReference>
<keyword evidence="5" id="KW-0804">Transcription</keyword>
<sequence>MINRRHIRVKVMQSVYAMQQSHSDDLVKEEKFLKHSIQKMYDLYVLNLQLLVEVQKLARKRIELSKKKILATKEDLNPNEKFINNRLINLLNESVSLEGYVELNKLNYWELDDEYIKILLDELQNSDMYKKYMNTVEDSYNVDRAFVIEFFREIVAPNEKLADYFEDKMISWIDDIPFVNTWIIKSLNKQKPQNPFILGSLYKDNEDKLFVSNLFTKTMLNQHKYEEDIIDKTPNWEADRIADIDMIIIKMAITEFLHFPSIPSRVSINEYIELAKDYSTNKSGYFINGVLDKLAKDYLASDKMVKIGRGLL</sequence>
<comment type="caution">
    <text evidence="7">The sequence shown here is derived from an EMBL/GenBank/DDBJ whole genome shotgun (WGS) entry which is preliminary data.</text>
</comment>
<gene>
    <name evidence="7" type="primary">nusB</name>
    <name evidence="7" type="ORF">F7018_06810</name>
</gene>
<keyword evidence="3" id="KW-0694">RNA-binding</keyword>
<evidence type="ECO:0000256" key="4">
    <source>
        <dbReference type="ARBA" id="ARBA00023015"/>
    </source>
</evidence>
<dbReference type="GO" id="GO:0031564">
    <property type="term" value="P:transcription antitermination"/>
    <property type="evidence" value="ECO:0007669"/>
    <property type="project" value="UniProtKB-KW"/>
</dbReference>
<evidence type="ECO:0000313" key="8">
    <source>
        <dbReference type="Proteomes" id="UP000467305"/>
    </source>
</evidence>
<comment type="similarity">
    <text evidence="1">Belongs to the NusB family.</text>
</comment>
<dbReference type="RefSeq" id="WP_150899263.1">
    <property type="nucleotide sequence ID" value="NZ_CANMHX010000001.1"/>
</dbReference>
<dbReference type="PANTHER" id="PTHR11078:SF3">
    <property type="entry name" value="ANTITERMINATION NUSB DOMAIN-CONTAINING PROTEIN"/>
    <property type="match status" value="1"/>
</dbReference>
<name>A0A7J5AQV9_9FLAO</name>
<organism evidence="7 8">
    <name type="scientific">Tenacibaculum aiptasiae</name>
    <dbReference type="NCBI Taxonomy" id="426481"/>
    <lineage>
        <taxon>Bacteria</taxon>
        <taxon>Pseudomonadati</taxon>
        <taxon>Bacteroidota</taxon>
        <taxon>Flavobacteriia</taxon>
        <taxon>Flavobacteriales</taxon>
        <taxon>Flavobacteriaceae</taxon>
        <taxon>Tenacibaculum</taxon>
    </lineage>
</organism>
<accession>A0A7J5AQV9</accession>
<evidence type="ECO:0000313" key="7">
    <source>
        <dbReference type="EMBL" id="KAB1160019.1"/>
    </source>
</evidence>
<dbReference type="PANTHER" id="PTHR11078">
    <property type="entry name" value="N UTILIZATION SUBSTANCE PROTEIN B-RELATED"/>
    <property type="match status" value="1"/>
</dbReference>
<dbReference type="Pfam" id="PF01029">
    <property type="entry name" value="NusB"/>
    <property type="match status" value="1"/>
</dbReference>
<protein>
    <submittedName>
        <fullName evidence="7">Transcription antitermination factor NusB</fullName>
    </submittedName>
</protein>
<dbReference type="Proteomes" id="UP000467305">
    <property type="component" value="Unassembled WGS sequence"/>
</dbReference>
<keyword evidence="2" id="KW-0889">Transcription antitermination</keyword>
<reference evidence="7 8" key="1">
    <citation type="submission" date="2019-09" db="EMBL/GenBank/DDBJ databases">
        <authorList>
            <person name="Cao W.R."/>
        </authorList>
    </citation>
    <scope>NUCLEOTIDE SEQUENCE [LARGE SCALE GENOMIC DNA]</scope>
    <source>
        <strain evidence="8">a4</strain>
    </source>
</reference>
<dbReference type="Gene3D" id="1.10.940.10">
    <property type="entry name" value="NusB-like"/>
    <property type="match status" value="1"/>
</dbReference>
<dbReference type="InterPro" id="IPR006027">
    <property type="entry name" value="NusB_RsmB_TIM44"/>
</dbReference>